<proteinExistence type="inferred from homology"/>
<keyword evidence="4" id="KW-0222">Digestion</keyword>
<evidence type="ECO:0000256" key="4">
    <source>
        <dbReference type="ARBA" id="ARBA00022757"/>
    </source>
</evidence>
<dbReference type="InterPro" id="IPR033116">
    <property type="entry name" value="TRYPSIN_SER"/>
</dbReference>
<dbReference type="AlphaFoldDB" id="A0AAV8XLW0"/>
<name>A0AAV8XLW0_9CUCU</name>
<dbReference type="EC" id="3.4.21.4" evidence="10"/>
<keyword evidence="6" id="KW-0720">Serine protease</keyword>
<dbReference type="GO" id="GO:0006508">
    <property type="term" value="P:proteolysis"/>
    <property type="evidence" value="ECO:0007669"/>
    <property type="project" value="UniProtKB-KW"/>
</dbReference>
<comment type="similarity">
    <text evidence="2">Belongs to the peptidase S1 family.</text>
</comment>
<evidence type="ECO:0000256" key="10">
    <source>
        <dbReference type="ARBA" id="ARBA00038868"/>
    </source>
</evidence>
<dbReference type="SUPFAM" id="SSF50494">
    <property type="entry name" value="Trypsin-like serine proteases"/>
    <property type="match status" value="1"/>
</dbReference>
<dbReference type="SMART" id="SM00020">
    <property type="entry name" value="Tryp_SPc"/>
    <property type="match status" value="1"/>
</dbReference>
<dbReference type="Pfam" id="PF00089">
    <property type="entry name" value="Trypsin"/>
    <property type="match status" value="1"/>
</dbReference>
<evidence type="ECO:0000256" key="9">
    <source>
        <dbReference type="ARBA" id="ARBA00036320"/>
    </source>
</evidence>
<evidence type="ECO:0000313" key="13">
    <source>
        <dbReference type="Proteomes" id="UP001162162"/>
    </source>
</evidence>
<keyword evidence="3" id="KW-0645">Protease</keyword>
<evidence type="ECO:0000313" key="12">
    <source>
        <dbReference type="EMBL" id="KAJ8939517.1"/>
    </source>
</evidence>
<evidence type="ECO:0000259" key="11">
    <source>
        <dbReference type="PROSITE" id="PS50240"/>
    </source>
</evidence>
<dbReference type="FunFam" id="2.40.10.10:FF:000036">
    <property type="entry name" value="Trypsin beta"/>
    <property type="match status" value="1"/>
</dbReference>
<dbReference type="GO" id="GO:0007586">
    <property type="term" value="P:digestion"/>
    <property type="evidence" value="ECO:0007669"/>
    <property type="project" value="UniProtKB-KW"/>
</dbReference>
<dbReference type="InterPro" id="IPR001254">
    <property type="entry name" value="Trypsin_dom"/>
</dbReference>
<dbReference type="InterPro" id="IPR050430">
    <property type="entry name" value="Peptidase_S1"/>
</dbReference>
<feature type="domain" description="Peptidase S1" evidence="11">
    <location>
        <begin position="60"/>
        <end position="258"/>
    </location>
</feature>
<dbReference type="InterPro" id="IPR043504">
    <property type="entry name" value="Peptidase_S1_PA_chymotrypsin"/>
</dbReference>
<organism evidence="12 13">
    <name type="scientific">Aromia moschata</name>
    <dbReference type="NCBI Taxonomy" id="1265417"/>
    <lineage>
        <taxon>Eukaryota</taxon>
        <taxon>Metazoa</taxon>
        <taxon>Ecdysozoa</taxon>
        <taxon>Arthropoda</taxon>
        <taxon>Hexapoda</taxon>
        <taxon>Insecta</taxon>
        <taxon>Pterygota</taxon>
        <taxon>Neoptera</taxon>
        <taxon>Endopterygota</taxon>
        <taxon>Coleoptera</taxon>
        <taxon>Polyphaga</taxon>
        <taxon>Cucujiformia</taxon>
        <taxon>Chrysomeloidea</taxon>
        <taxon>Cerambycidae</taxon>
        <taxon>Cerambycinae</taxon>
        <taxon>Callichromatini</taxon>
        <taxon>Aromia</taxon>
    </lineage>
</organism>
<evidence type="ECO:0000256" key="2">
    <source>
        <dbReference type="ARBA" id="ARBA00007664"/>
    </source>
</evidence>
<evidence type="ECO:0000256" key="3">
    <source>
        <dbReference type="ARBA" id="ARBA00022670"/>
    </source>
</evidence>
<accession>A0AAV8XLW0</accession>
<keyword evidence="5" id="KW-0378">Hydrolase</keyword>
<comment type="caution">
    <text evidence="12">The sequence shown here is derived from an EMBL/GenBank/DDBJ whole genome shotgun (WGS) entry which is preliminary data.</text>
</comment>
<dbReference type="PANTHER" id="PTHR24276:SF97">
    <property type="entry name" value="GH13245P2-RELATED"/>
    <property type="match status" value="1"/>
</dbReference>
<evidence type="ECO:0000256" key="1">
    <source>
        <dbReference type="ARBA" id="ARBA00004239"/>
    </source>
</evidence>
<protein>
    <recommendedName>
        <fullName evidence="10">trypsin</fullName>
        <ecNumber evidence="10">3.4.21.4</ecNumber>
    </recommendedName>
</protein>
<gene>
    <name evidence="12" type="ORF">NQ318_022235</name>
</gene>
<dbReference type="InterPro" id="IPR001314">
    <property type="entry name" value="Peptidase_S1A"/>
</dbReference>
<dbReference type="GO" id="GO:0004252">
    <property type="term" value="F:serine-type endopeptidase activity"/>
    <property type="evidence" value="ECO:0007669"/>
    <property type="project" value="UniProtKB-EC"/>
</dbReference>
<dbReference type="PANTHER" id="PTHR24276">
    <property type="entry name" value="POLYSERASE-RELATED"/>
    <property type="match status" value="1"/>
</dbReference>
<evidence type="ECO:0000256" key="8">
    <source>
        <dbReference type="ARBA" id="ARBA00023157"/>
    </source>
</evidence>
<dbReference type="Gene3D" id="2.40.10.10">
    <property type="entry name" value="Trypsin-like serine proteases"/>
    <property type="match status" value="2"/>
</dbReference>
<evidence type="ECO:0000256" key="7">
    <source>
        <dbReference type="ARBA" id="ARBA00023145"/>
    </source>
</evidence>
<evidence type="ECO:0000256" key="6">
    <source>
        <dbReference type="ARBA" id="ARBA00022825"/>
    </source>
</evidence>
<dbReference type="PROSITE" id="PS50240">
    <property type="entry name" value="TRYPSIN_DOM"/>
    <property type="match status" value="1"/>
</dbReference>
<keyword evidence="13" id="KW-1185">Reference proteome</keyword>
<comment type="catalytic activity">
    <reaction evidence="9">
        <text>Preferential cleavage: Arg-|-Xaa, Lys-|-Xaa.</text>
        <dbReference type="EC" id="3.4.21.4"/>
    </reaction>
</comment>
<dbReference type="PRINTS" id="PR00722">
    <property type="entry name" value="CHYMOTRYPSIN"/>
</dbReference>
<dbReference type="PROSITE" id="PS00135">
    <property type="entry name" value="TRYPSIN_SER"/>
    <property type="match status" value="1"/>
</dbReference>
<sequence>MLCCVACSAMCAPAKGRTNLHTYAARSYAYACVLNPFALRAFVETFIAAYACVLKSLHPCVRGFAGSSYAVAYLRFPFDLSVRAGSSHYGTDGQLITVSQITEHENYFQHSADYDIALLELSEEVTAQGAKPIELCKSRPVPGTEAVVSGWGRTSLEDKTKPYILQVVKLPVIDQKICKDAYGERKNFKYKITERMICAGNINHDGEGACLGDSGGPMVANGKLVGLVSWGRGCAVAGYPGVYASIADLRDWIDENMLRYSLYSAH</sequence>
<keyword evidence="8" id="KW-1015">Disulfide bond</keyword>
<evidence type="ECO:0000256" key="5">
    <source>
        <dbReference type="ARBA" id="ARBA00022801"/>
    </source>
</evidence>
<dbReference type="EMBL" id="JAPWTK010000484">
    <property type="protein sequence ID" value="KAJ8939517.1"/>
    <property type="molecule type" value="Genomic_DNA"/>
</dbReference>
<dbReference type="GO" id="GO:0005576">
    <property type="term" value="C:extracellular region"/>
    <property type="evidence" value="ECO:0007669"/>
    <property type="project" value="UniProtKB-SubCell"/>
</dbReference>
<keyword evidence="7" id="KW-0865">Zymogen</keyword>
<comment type="subcellular location">
    <subcellularLocation>
        <location evidence="1">Secreted</location>
        <location evidence="1">Extracellular space</location>
    </subcellularLocation>
</comment>
<dbReference type="InterPro" id="IPR009003">
    <property type="entry name" value="Peptidase_S1_PA"/>
</dbReference>
<dbReference type="CDD" id="cd00190">
    <property type="entry name" value="Tryp_SPc"/>
    <property type="match status" value="1"/>
</dbReference>
<reference evidence="12" key="1">
    <citation type="journal article" date="2023" name="Insect Mol. Biol.">
        <title>Genome sequencing provides insights into the evolution of gene families encoding plant cell wall-degrading enzymes in longhorned beetles.</title>
        <authorList>
            <person name="Shin N.R."/>
            <person name="Okamura Y."/>
            <person name="Kirsch R."/>
            <person name="Pauchet Y."/>
        </authorList>
    </citation>
    <scope>NUCLEOTIDE SEQUENCE</scope>
    <source>
        <strain evidence="12">AMC_N1</strain>
    </source>
</reference>
<dbReference type="Proteomes" id="UP001162162">
    <property type="component" value="Unassembled WGS sequence"/>
</dbReference>